<accession>A0A183IZS5</accession>
<comment type="subcellular location">
    <subcellularLocation>
        <location evidence="1">Secreted</location>
    </subcellularLocation>
</comment>
<gene>
    <name evidence="4" type="ORF">SBAD_LOCUS9123</name>
</gene>
<evidence type="ECO:0000256" key="3">
    <source>
        <dbReference type="ARBA" id="ARBA00022729"/>
    </source>
</evidence>
<dbReference type="AlphaFoldDB" id="A0A183IZS5"/>
<evidence type="ECO:0000256" key="2">
    <source>
        <dbReference type="ARBA" id="ARBA00022525"/>
    </source>
</evidence>
<evidence type="ECO:0000256" key="1">
    <source>
        <dbReference type="ARBA" id="ARBA00004613"/>
    </source>
</evidence>
<name>A0A183IZS5_9BILA</name>
<evidence type="ECO:0000313" key="5">
    <source>
        <dbReference type="Proteomes" id="UP000270296"/>
    </source>
</evidence>
<dbReference type="InterPro" id="IPR004153">
    <property type="entry name" value="CXCXC_repeat"/>
</dbReference>
<sequence length="138" mass="15604">MGGGGGENCMLKLRFEDRTLGLMQVRAWSFKGFNNQNKPFVRHSDFYVAMQRHTSCGCGQCAKKVACTEMQERVGCECRCRNAAQCTGFNQKWSNDSCQCVCANKTCAEGHTLNQASCRFSFRLIYVAVCLFYTRFLT</sequence>
<dbReference type="Proteomes" id="UP000270296">
    <property type="component" value="Unassembled WGS sequence"/>
</dbReference>
<dbReference type="OrthoDB" id="8878063at2759"/>
<reference evidence="6" key="1">
    <citation type="submission" date="2016-06" db="UniProtKB">
        <authorList>
            <consortium name="WormBaseParasite"/>
        </authorList>
    </citation>
    <scope>IDENTIFICATION</scope>
</reference>
<protein>
    <submittedName>
        <fullName evidence="6">ESF1 domain-containing protein</fullName>
    </submittedName>
</protein>
<keyword evidence="2" id="KW-0964">Secreted</keyword>
<evidence type="ECO:0000313" key="4">
    <source>
        <dbReference type="EMBL" id="VDP21372.1"/>
    </source>
</evidence>
<dbReference type="Pfam" id="PF03128">
    <property type="entry name" value="CXCXC"/>
    <property type="match status" value="1"/>
</dbReference>
<reference evidence="4 5" key="2">
    <citation type="submission" date="2018-11" db="EMBL/GenBank/DDBJ databases">
        <authorList>
            <consortium name="Pathogen Informatics"/>
        </authorList>
    </citation>
    <scope>NUCLEOTIDE SEQUENCE [LARGE SCALE GENOMIC DNA]</scope>
</reference>
<organism evidence="6">
    <name type="scientific">Soboliphyme baturini</name>
    <dbReference type="NCBI Taxonomy" id="241478"/>
    <lineage>
        <taxon>Eukaryota</taxon>
        <taxon>Metazoa</taxon>
        <taxon>Ecdysozoa</taxon>
        <taxon>Nematoda</taxon>
        <taxon>Enoplea</taxon>
        <taxon>Dorylaimia</taxon>
        <taxon>Dioctophymatida</taxon>
        <taxon>Dioctophymatoidea</taxon>
        <taxon>Soboliphymatidae</taxon>
        <taxon>Soboliphyme</taxon>
    </lineage>
</organism>
<keyword evidence="3" id="KW-0732">Signal</keyword>
<keyword evidence="5" id="KW-1185">Reference proteome</keyword>
<dbReference type="GO" id="GO:0005576">
    <property type="term" value="C:extracellular region"/>
    <property type="evidence" value="ECO:0007669"/>
    <property type="project" value="UniProtKB-SubCell"/>
</dbReference>
<proteinExistence type="predicted"/>
<evidence type="ECO:0000313" key="6">
    <source>
        <dbReference type="WBParaSite" id="SBAD_0000945201-mRNA-1"/>
    </source>
</evidence>
<dbReference type="EMBL" id="UZAM01012355">
    <property type="protein sequence ID" value="VDP21372.1"/>
    <property type="molecule type" value="Genomic_DNA"/>
</dbReference>
<dbReference type="WBParaSite" id="SBAD_0000945201-mRNA-1">
    <property type="protein sequence ID" value="SBAD_0000945201-mRNA-1"/>
    <property type="gene ID" value="SBAD_0000945201"/>
</dbReference>